<evidence type="ECO:0000313" key="2">
    <source>
        <dbReference type="Proteomes" id="UP001054252"/>
    </source>
</evidence>
<dbReference type="AlphaFoldDB" id="A0AAV5HMS0"/>
<reference evidence="1 2" key="1">
    <citation type="journal article" date="2021" name="Commun. Biol.">
        <title>The genome of Shorea leprosula (Dipterocarpaceae) highlights the ecological relevance of drought in aseasonal tropical rainforests.</title>
        <authorList>
            <person name="Ng K.K.S."/>
            <person name="Kobayashi M.J."/>
            <person name="Fawcett J.A."/>
            <person name="Hatakeyama M."/>
            <person name="Paape T."/>
            <person name="Ng C.H."/>
            <person name="Ang C.C."/>
            <person name="Tnah L.H."/>
            <person name="Lee C.T."/>
            <person name="Nishiyama T."/>
            <person name="Sese J."/>
            <person name="O'Brien M.J."/>
            <person name="Copetti D."/>
            <person name="Mohd Noor M.I."/>
            <person name="Ong R.C."/>
            <person name="Putra M."/>
            <person name="Sireger I.Z."/>
            <person name="Indrioko S."/>
            <person name="Kosugi Y."/>
            <person name="Izuno A."/>
            <person name="Isagi Y."/>
            <person name="Lee S.L."/>
            <person name="Shimizu K.K."/>
        </authorList>
    </citation>
    <scope>NUCLEOTIDE SEQUENCE [LARGE SCALE GENOMIC DNA]</scope>
    <source>
        <strain evidence="1">214</strain>
    </source>
</reference>
<keyword evidence="2" id="KW-1185">Reference proteome</keyword>
<accession>A0AAV5HMS0</accession>
<comment type="caution">
    <text evidence="1">The sequence shown here is derived from an EMBL/GenBank/DDBJ whole genome shotgun (WGS) entry which is preliminary data.</text>
</comment>
<sequence length="265" mass="30905">MNHSIEVITDFGVYSEEQKDFKDTSSNSLKDTARSKLRCIPDSSRLLTNNLNDKDKDEIGQQLVIDLGAIANNDLDEHKREMVAEARRWIGLLVYKEISGKGYIGKVQDYDEGTELYKIVYEEVTGYDELLPKQEMLGIIAPPHVVREYLDYEEAKEKNKQQKRKALRANASTNNMEHEKLTGHDDELIEQEMMQIVSPSPLVRGQEAKDNDKKEKRRALRARAANMEIPRMKKPYRKRTTKKAKVNDYVPLAFREKKRDAYYWY</sequence>
<gene>
    <name evidence="1" type="ORF">SLEP1_g975</name>
</gene>
<name>A0AAV5HMS0_9ROSI</name>
<dbReference type="EMBL" id="BPVZ01000001">
    <property type="protein sequence ID" value="GKU86454.1"/>
    <property type="molecule type" value="Genomic_DNA"/>
</dbReference>
<evidence type="ECO:0000313" key="1">
    <source>
        <dbReference type="EMBL" id="GKU86454.1"/>
    </source>
</evidence>
<dbReference type="Proteomes" id="UP001054252">
    <property type="component" value="Unassembled WGS sequence"/>
</dbReference>
<proteinExistence type="predicted"/>
<organism evidence="1 2">
    <name type="scientific">Rubroshorea leprosula</name>
    <dbReference type="NCBI Taxonomy" id="152421"/>
    <lineage>
        <taxon>Eukaryota</taxon>
        <taxon>Viridiplantae</taxon>
        <taxon>Streptophyta</taxon>
        <taxon>Embryophyta</taxon>
        <taxon>Tracheophyta</taxon>
        <taxon>Spermatophyta</taxon>
        <taxon>Magnoliopsida</taxon>
        <taxon>eudicotyledons</taxon>
        <taxon>Gunneridae</taxon>
        <taxon>Pentapetalae</taxon>
        <taxon>rosids</taxon>
        <taxon>malvids</taxon>
        <taxon>Malvales</taxon>
        <taxon>Dipterocarpaceae</taxon>
        <taxon>Rubroshorea</taxon>
    </lineage>
</organism>
<protein>
    <submittedName>
        <fullName evidence="1">Uncharacterized protein</fullName>
    </submittedName>
</protein>